<accession>A0A061HI36</accession>
<organism evidence="8">
    <name type="scientific">Blumeria graminis f. sp. tritici 96224</name>
    <dbReference type="NCBI Taxonomy" id="1268274"/>
    <lineage>
        <taxon>Eukaryota</taxon>
        <taxon>Fungi</taxon>
        <taxon>Dikarya</taxon>
        <taxon>Ascomycota</taxon>
        <taxon>Pezizomycotina</taxon>
        <taxon>Leotiomycetes</taxon>
        <taxon>Erysiphales</taxon>
        <taxon>Erysiphaceae</taxon>
        <taxon>Blumeria</taxon>
    </lineage>
</organism>
<evidence type="ECO:0000256" key="5">
    <source>
        <dbReference type="ARBA" id="ARBA00023274"/>
    </source>
</evidence>
<dbReference type="GO" id="GO:0003735">
    <property type="term" value="F:structural constituent of ribosome"/>
    <property type="evidence" value="ECO:0007669"/>
    <property type="project" value="TreeGrafter"/>
</dbReference>
<dbReference type="PANTHER" id="PTHR28236">
    <property type="entry name" value="54S RIBOSOMAL PROTEIN L44, MITOCHONDRIAL"/>
    <property type="match status" value="1"/>
</dbReference>
<evidence type="ECO:0000256" key="6">
    <source>
        <dbReference type="ARBA" id="ARBA00035180"/>
    </source>
</evidence>
<dbReference type="EMBL" id="UIGY01000045">
    <property type="protein sequence ID" value="SUZ09204.1"/>
    <property type="molecule type" value="Genomic_DNA"/>
</dbReference>
<dbReference type="InterPro" id="IPR019716">
    <property type="entry name" value="Ribosomal_mL53"/>
</dbReference>
<evidence type="ECO:0000313" key="7">
    <source>
        <dbReference type="EMBL" id="EPQ65830.1"/>
    </source>
</evidence>
<dbReference type="GO" id="GO:0005762">
    <property type="term" value="C:mitochondrial large ribosomal subunit"/>
    <property type="evidence" value="ECO:0007669"/>
    <property type="project" value="TreeGrafter"/>
</dbReference>
<evidence type="ECO:0000256" key="1">
    <source>
        <dbReference type="ARBA" id="ARBA00004173"/>
    </source>
</evidence>
<gene>
    <name evidence="7" type="ORF">BGT96224_5040</name>
    <name evidence="8" type="ORF">BGT96224V2_LOCUS2395</name>
</gene>
<keyword evidence="3 7" id="KW-0689">Ribosomal protein</keyword>
<comment type="subcellular location">
    <subcellularLocation>
        <location evidence="1">Mitochondrion</location>
    </subcellularLocation>
</comment>
<dbReference type="Proteomes" id="UP000053110">
    <property type="component" value="Unassembled WGS sequence"/>
</dbReference>
<reference evidence="7" key="2">
    <citation type="submission" date="2013-01" db="EMBL/GenBank/DDBJ databases">
        <title>The wheat powdery mildew genome reveals unique evolution of an obligate biotroph.</title>
        <authorList>
            <person name="Oberhaensli S."/>
            <person name="Wicker T."/>
            <person name="Keller B."/>
        </authorList>
    </citation>
    <scope>NUCLEOTIDE SEQUENCE</scope>
    <source>
        <strain evidence="7">96224</strain>
    </source>
</reference>
<protein>
    <recommendedName>
        <fullName evidence="6">Large ribosomal subunit protein mL53</fullName>
    </recommendedName>
</protein>
<keyword evidence="5" id="KW-0687">Ribonucleoprotein</keyword>
<dbReference type="OrthoDB" id="4136894at2759"/>
<dbReference type="InterPro" id="IPR042776">
    <property type="entry name" value="Ribosomal_mL53_fung"/>
</dbReference>
<evidence type="ECO:0000256" key="2">
    <source>
        <dbReference type="ARBA" id="ARBA00005557"/>
    </source>
</evidence>
<name>A0A061HI36_BLUGR</name>
<dbReference type="HOGENOM" id="CLU_131037_1_0_1"/>
<keyword evidence="4" id="KW-0496">Mitochondrion</keyword>
<dbReference type="Pfam" id="PF10780">
    <property type="entry name" value="MRP_L53"/>
    <property type="match status" value="1"/>
</dbReference>
<evidence type="ECO:0000313" key="8">
    <source>
        <dbReference type="EMBL" id="SUZ09204.1"/>
    </source>
</evidence>
<dbReference type="AlphaFoldDB" id="A0A061HI36"/>
<reference evidence="8" key="3">
    <citation type="submission" date="2018-07" db="EMBL/GenBank/DDBJ databases">
        <authorList>
            <person name="Quirk P.G."/>
            <person name="Krulwich T.A."/>
        </authorList>
    </citation>
    <scope>NUCLEOTIDE SEQUENCE</scope>
    <source>
        <strain evidence="8">96224</strain>
    </source>
</reference>
<comment type="similarity">
    <text evidence="2">Belongs to the mitochondrion-specific ribosomal protein mL53 family.</text>
</comment>
<reference evidence="9" key="1">
    <citation type="journal article" date="2013" name="Nat. Genet.">
        <title>The wheat powdery mildew genome shows the unique evolution of an obligate biotroph.</title>
        <authorList>
            <person name="Wicker T."/>
            <person name="Oberhaensli S."/>
            <person name="Parlange F."/>
            <person name="Buchmann J.P."/>
            <person name="Shatalina M."/>
            <person name="Roffler S."/>
            <person name="Ben-David R."/>
            <person name="Dolezel J."/>
            <person name="Simkova H."/>
            <person name="Schulze-Lefert P."/>
            <person name="Spanu P.D."/>
            <person name="Bruggmann R."/>
            <person name="Amselem J."/>
            <person name="Quesneville H."/>
            <person name="Ver Loren van Themaat E."/>
            <person name="Paape T."/>
            <person name="Shimizu K.K."/>
            <person name="Keller B."/>
        </authorList>
    </citation>
    <scope>NUCLEOTIDE SEQUENCE [LARGE SCALE GENOMIC DNA]</scope>
    <source>
        <strain evidence="9">96224</strain>
    </source>
</reference>
<proteinExistence type="inferred from homology"/>
<evidence type="ECO:0000313" key="9">
    <source>
        <dbReference type="Proteomes" id="UP000053110"/>
    </source>
</evidence>
<dbReference type="PANTHER" id="PTHR28236:SF1">
    <property type="entry name" value="LARGE RIBOSOMAL SUBUNIT PROTEIN ML53"/>
    <property type="match status" value="1"/>
</dbReference>
<evidence type="ECO:0000256" key="3">
    <source>
        <dbReference type="ARBA" id="ARBA00022980"/>
    </source>
</evidence>
<dbReference type="EMBL" id="KE375018">
    <property type="protein sequence ID" value="EPQ65830.1"/>
    <property type="molecule type" value="Genomic_DNA"/>
</dbReference>
<dbReference type="Gene3D" id="3.40.30.10">
    <property type="entry name" value="Glutaredoxin"/>
    <property type="match status" value="1"/>
</dbReference>
<sequence length="96" mass="11010">MITKFITEVKAVFNPFSPRAKPARLFLTFLPSNARQTMKIETKILARTSKEPCSLSLRFKDGKEMSLQPDVLGLQGMFDEVDRHSRILLRKEELNG</sequence>
<evidence type="ECO:0000256" key="4">
    <source>
        <dbReference type="ARBA" id="ARBA00023128"/>
    </source>
</evidence>